<feature type="transmembrane region" description="Helical" evidence="2">
    <location>
        <begin position="404"/>
        <end position="425"/>
    </location>
</feature>
<keyword evidence="2" id="KW-0812">Transmembrane</keyword>
<evidence type="ECO:0000313" key="3">
    <source>
        <dbReference type="EMBL" id="MDG5977302.1"/>
    </source>
</evidence>
<reference evidence="3" key="1">
    <citation type="submission" date="2013-01" db="EMBL/GenBank/DDBJ databases">
        <title>Genome draft of Hydrogenophaga taeniospiralis 2K1.</title>
        <authorList>
            <person name="Gomila M."/>
            <person name="Lalucat J."/>
        </authorList>
    </citation>
    <scope>NUCLEOTIDE SEQUENCE</scope>
    <source>
        <strain evidence="3">CCUG 15921</strain>
    </source>
</reference>
<feature type="transmembrane region" description="Helical" evidence="2">
    <location>
        <begin position="116"/>
        <end position="136"/>
    </location>
</feature>
<feature type="transmembrane region" description="Helical" evidence="2">
    <location>
        <begin position="142"/>
        <end position="168"/>
    </location>
</feature>
<evidence type="ECO:0000256" key="2">
    <source>
        <dbReference type="SAM" id="Phobius"/>
    </source>
</evidence>
<evidence type="ECO:0000313" key="4">
    <source>
        <dbReference type="Proteomes" id="UP001152876"/>
    </source>
</evidence>
<gene>
    <name evidence="3" type="ORF">H010_18737</name>
</gene>
<dbReference type="Proteomes" id="UP001152876">
    <property type="component" value="Unassembled WGS sequence"/>
</dbReference>
<feature type="transmembrane region" description="Helical" evidence="2">
    <location>
        <begin position="342"/>
        <end position="364"/>
    </location>
</feature>
<dbReference type="RefSeq" id="WP_084236425.1">
    <property type="nucleotide sequence ID" value="NZ_AOGK01000019.1"/>
</dbReference>
<evidence type="ECO:0000256" key="1">
    <source>
        <dbReference type="SAM" id="MobiDB-lite"/>
    </source>
</evidence>
<protein>
    <submittedName>
        <fullName evidence="3">NnrS family protein</fullName>
    </submittedName>
</protein>
<keyword evidence="2" id="KW-0472">Membrane</keyword>
<feature type="transmembrane region" description="Helical" evidence="2">
    <location>
        <begin position="45"/>
        <end position="63"/>
    </location>
</feature>
<dbReference type="EMBL" id="AOGK01000019">
    <property type="protein sequence ID" value="MDG5977302.1"/>
    <property type="molecule type" value="Genomic_DNA"/>
</dbReference>
<sequence length="441" mass="46987">MNTPARPVLPIRPVRAQATTPAPRAEPPGRRPWRPRHLLLAPHRLGFALAVLLLLASGAWWALVQVDRVSGLVGLSYAVSPTLGHASVMTFGFIPLFFAGFLFTAGPKWLGVSPPAVTALVAPLLLQAGGWLVWLLGLHSAAGLAMAGAGAALLGLGWMVALFWQLVLRSTQPDRLHAKTVGLAGAVGVASLALMLAALSLDAFDVARAAVLTGLWGFVVVTYLVVAHRMIPFFTSSAVPMLDAWRPFWVLWVLLGAVALEVLAVWAPLIGWPLGRGWMLSLGLMELAAGSVILWLAFVWGLVQSLSIRLLAMLHLGFLWLGLSFVLAGTSQLFGLRLGTPVLGLGALHALTMGCLGSLMLAMVTRVSCGHSGRTLVADNLVWTLFWLLQLAVVLRITAALEQAPVGLLMVAALLWAGVMAVWGLRMASWYGRVRVDGRPG</sequence>
<comment type="caution">
    <text evidence="3">The sequence shown here is derived from an EMBL/GenBank/DDBJ whole genome shotgun (WGS) entry which is preliminary data.</text>
</comment>
<feature type="compositionally biased region" description="Low complexity" evidence="1">
    <location>
        <begin position="12"/>
        <end position="23"/>
    </location>
</feature>
<keyword evidence="4" id="KW-1185">Reference proteome</keyword>
<organism evidence="3 4">
    <name type="scientific">Hydrogenophaga taeniospiralis CCUG 15921</name>
    <dbReference type="NCBI Taxonomy" id="1281780"/>
    <lineage>
        <taxon>Bacteria</taxon>
        <taxon>Pseudomonadati</taxon>
        <taxon>Pseudomonadota</taxon>
        <taxon>Betaproteobacteria</taxon>
        <taxon>Burkholderiales</taxon>
        <taxon>Comamonadaceae</taxon>
        <taxon>Hydrogenophaga</taxon>
    </lineage>
</organism>
<dbReference type="InterPro" id="IPR010266">
    <property type="entry name" value="NnrS"/>
</dbReference>
<keyword evidence="2" id="KW-1133">Transmembrane helix</keyword>
<proteinExistence type="predicted"/>
<dbReference type="AlphaFoldDB" id="A0A9X4NTU5"/>
<feature type="transmembrane region" description="Helical" evidence="2">
    <location>
        <begin position="310"/>
        <end position="330"/>
    </location>
</feature>
<feature type="transmembrane region" description="Helical" evidence="2">
    <location>
        <begin position="278"/>
        <end position="303"/>
    </location>
</feature>
<feature type="transmembrane region" description="Helical" evidence="2">
    <location>
        <begin position="83"/>
        <end position="104"/>
    </location>
</feature>
<accession>A0A9X4NTU5</accession>
<feature type="transmembrane region" description="Helical" evidence="2">
    <location>
        <begin position="376"/>
        <end position="398"/>
    </location>
</feature>
<feature type="transmembrane region" description="Helical" evidence="2">
    <location>
        <begin position="180"/>
        <end position="201"/>
    </location>
</feature>
<feature type="region of interest" description="Disordered" evidence="1">
    <location>
        <begin position="1"/>
        <end position="30"/>
    </location>
</feature>
<feature type="transmembrane region" description="Helical" evidence="2">
    <location>
        <begin position="248"/>
        <end position="272"/>
    </location>
</feature>
<name>A0A9X4NTU5_9BURK</name>
<feature type="transmembrane region" description="Helical" evidence="2">
    <location>
        <begin position="207"/>
        <end position="227"/>
    </location>
</feature>
<dbReference type="Pfam" id="PF05940">
    <property type="entry name" value="NnrS"/>
    <property type="match status" value="1"/>
</dbReference>
<dbReference type="OrthoDB" id="9770040at2"/>